<evidence type="ECO:0000313" key="2">
    <source>
        <dbReference type="Proteomes" id="UP000543579"/>
    </source>
</evidence>
<dbReference type="Proteomes" id="UP000543579">
    <property type="component" value="Unassembled WGS sequence"/>
</dbReference>
<dbReference type="AlphaFoldDB" id="A0A7W5CFP5"/>
<dbReference type="EMBL" id="JACHXY010000001">
    <property type="protein sequence ID" value="MBB3156860.1"/>
    <property type="molecule type" value="Genomic_DNA"/>
</dbReference>
<dbReference type="NCBIfam" id="NF041808">
    <property type="entry name" value="daptide_123"/>
    <property type="match status" value="1"/>
</dbReference>
<dbReference type="NCBIfam" id="NF041806">
    <property type="entry name" value="daptide_Mpa2"/>
    <property type="match status" value="1"/>
</dbReference>
<organism evidence="1 2">
    <name type="scientific">Microbacterium proteolyticum</name>
    <dbReference type="NCBI Taxonomy" id="1572644"/>
    <lineage>
        <taxon>Bacteria</taxon>
        <taxon>Bacillati</taxon>
        <taxon>Actinomycetota</taxon>
        <taxon>Actinomycetes</taxon>
        <taxon>Micrococcales</taxon>
        <taxon>Microbacteriaceae</taxon>
        <taxon>Microbacterium</taxon>
    </lineage>
</organism>
<comment type="caution">
    <text evidence="1">The sequence shown here is derived from an EMBL/GenBank/DDBJ whole genome shotgun (WGS) entry which is preliminary data.</text>
</comment>
<dbReference type="RefSeq" id="WP_281369375.1">
    <property type="nucleotide sequence ID" value="NZ_JACHXY010000001.1"/>
</dbReference>
<gene>
    <name evidence="1" type="ORF">FHS07_000544</name>
</gene>
<sequence>MHMTSTLEFVELDSMDAPDDGWDWFRGFSYGVALGLIALSAT</sequence>
<accession>A0A7W5CFP5</accession>
<reference evidence="1 2" key="1">
    <citation type="submission" date="2020-08" db="EMBL/GenBank/DDBJ databases">
        <title>Genomic Encyclopedia of Type Strains, Phase III (KMG-III): the genomes of soil and plant-associated and newly described type strains.</title>
        <authorList>
            <person name="Whitman W."/>
        </authorList>
    </citation>
    <scope>NUCLEOTIDE SEQUENCE [LARGE SCALE GENOMIC DNA]</scope>
    <source>
        <strain evidence="1 2">CECT 8356</strain>
    </source>
</reference>
<protein>
    <submittedName>
        <fullName evidence="1">Uncharacterized protein</fullName>
    </submittedName>
</protein>
<proteinExistence type="predicted"/>
<evidence type="ECO:0000313" key="1">
    <source>
        <dbReference type="EMBL" id="MBB3156860.1"/>
    </source>
</evidence>
<name>A0A7W5CFP5_9MICO</name>